<protein>
    <recommendedName>
        <fullName evidence="2">Enolpyruvate transferase domain-containing protein</fullName>
    </recommendedName>
</protein>
<dbReference type="RefSeq" id="WP_094454957.1">
    <property type="nucleotide sequence ID" value="NZ_NOXU01000024.1"/>
</dbReference>
<keyword evidence="1" id="KW-0808">Transferase</keyword>
<dbReference type="Gene3D" id="3.65.10.10">
    <property type="entry name" value="Enolpyruvate transferase domain"/>
    <property type="match status" value="1"/>
</dbReference>
<dbReference type="AlphaFoldDB" id="A0A255Z372"/>
<accession>A0A255Z372</accession>
<keyword evidence="4" id="KW-1185">Reference proteome</keyword>
<dbReference type="Pfam" id="PF00275">
    <property type="entry name" value="EPSP_synthase"/>
    <property type="match status" value="1"/>
</dbReference>
<reference evidence="3 4" key="1">
    <citation type="submission" date="2017-07" db="EMBL/GenBank/DDBJ databases">
        <title>Niveispirillum cyanobacteriorum sp. nov., isolated from cyanobacterial aggregates in a eutrophic lake.</title>
        <authorList>
            <person name="Cai H."/>
        </authorList>
    </citation>
    <scope>NUCLEOTIDE SEQUENCE [LARGE SCALE GENOMIC DNA]</scope>
    <source>
        <strain evidence="4">TH1-14</strain>
    </source>
</reference>
<evidence type="ECO:0000256" key="1">
    <source>
        <dbReference type="ARBA" id="ARBA00022679"/>
    </source>
</evidence>
<evidence type="ECO:0000259" key="2">
    <source>
        <dbReference type="Pfam" id="PF00275"/>
    </source>
</evidence>
<name>A0A255Z372_9PROT</name>
<gene>
    <name evidence="3" type="ORF">CHU95_06620</name>
</gene>
<comment type="caution">
    <text evidence="3">The sequence shown here is derived from an EMBL/GenBank/DDBJ whole genome shotgun (WGS) entry which is preliminary data.</text>
</comment>
<sequence>MAQINLPYLALILAAAARGTTHLTGIGGAGVLPLVTALTALGARLEEGAVAGRWTVCGTGVGGWREPGCVLELGPAPGAVPLLAGMLATLPLLCVLSADSEEGRTSLRPLRAALERVGAGFMLGGGDRLPGCLIGTGWPLPAHHGDVSGAAALALLLAGLNSPGRTGVDAHPDLDRALDLLRRFGAEIQTVNGVAWITGYPDLVGTEVTFMPGCDA</sequence>
<dbReference type="EMBL" id="NOXU01000024">
    <property type="protein sequence ID" value="OYQ35928.1"/>
    <property type="molecule type" value="Genomic_DNA"/>
</dbReference>
<proteinExistence type="predicted"/>
<organism evidence="3 4">
    <name type="scientific">Niveispirillum lacus</name>
    <dbReference type="NCBI Taxonomy" id="1981099"/>
    <lineage>
        <taxon>Bacteria</taxon>
        <taxon>Pseudomonadati</taxon>
        <taxon>Pseudomonadota</taxon>
        <taxon>Alphaproteobacteria</taxon>
        <taxon>Rhodospirillales</taxon>
        <taxon>Azospirillaceae</taxon>
        <taxon>Niveispirillum</taxon>
    </lineage>
</organism>
<feature type="domain" description="Enolpyruvate transferase" evidence="2">
    <location>
        <begin position="9"/>
        <end position="208"/>
    </location>
</feature>
<dbReference type="GO" id="GO:0016765">
    <property type="term" value="F:transferase activity, transferring alkyl or aryl (other than methyl) groups"/>
    <property type="evidence" value="ECO:0007669"/>
    <property type="project" value="InterPro"/>
</dbReference>
<dbReference type="InterPro" id="IPR001986">
    <property type="entry name" value="Enolpyruvate_Tfrase_dom"/>
</dbReference>
<dbReference type="Proteomes" id="UP000216998">
    <property type="component" value="Unassembled WGS sequence"/>
</dbReference>
<dbReference type="InterPro" id="IPR036968">
    <property type="entry name" value="Enolpyruvate_Tfrase_sf"/>
</dbReference>
<evidence type="ECO:0000313" key="3">
    <source>
        <dbReference type="EMBL" id="OYQ35928.1"/>
    </source>
</evidence>
<evidence type="ECO:0000313" key="4">
    <source>
        <dbReference type="Proteomes" id="UP000216998"/>
    </source>
</evidence>
<dbReference type="InterPro" id="IPR013792">
    <property type="entry name" value="RNA3'P_cycl/enolpyr_Trfase_a/b"/>
</dbReference>
<dbReference type="SUPFAM" id="SSF55205">
    <property type="entry name" value="EPT/RTPC-like"/>
    <property type="match status" value="1"/>
</dbReference>